<keyword evidence="1 3" id="KW-0238">DNA-binding</keyword>
<dbReference type="PANTHER" id="PTHR48111:SF47">
    <property type="entry name" value="TRANSCRIPTIONAL REGULATORY PROTEIN RSTA"/>
    <property type="match status" value="1"/>
</dbReference>
<dbReference type="SUPFAM" id="SSF52172">
    <property type="entry name" value="CheY-like"/>
    <property type="match status" value="1"/>
</dbReference>
<accession>A0ABS2BJW1</accession>
<dbReference type="InterPro" id="IPR011006">
    <property type="entry name" value="CheY-like_superfamily"/>
</dbReference>
<dbReference type="Gene3D" id="6.10.250.690">
    <property type="match status" value="1"/>
</dbReference>
<name>A0ABS2BJW1_9NEIS</name>
<evidence type="ECO:0000259" key="5">
    <source>
        <dbReference type="PROSITE" id="PS51755"/>
    </source>
</evidence>
<dbReference type="InterPro" id="IPR036388">
    <property type="entry name" value="WH-like_DNA-bd_sf"/>
</dbReference>
<feature type="modified residue" description="4-aspartylphosphate" evidence="2">
    <location>
        <position position="56"/>
    </location>
</feature>
<organism evidence="6 7">
    <name type="scientific">Jeongeupia naejangsanensis</name>
    <dbReference type="NCBI Taxonomy" id="613195"/>
    <lineage>
        <taxon>Bacteria</taxon>
        <taxon>Pseudomonadati</taxon>
        <taxon>Pseudomonadota</taxon>
        <taxon>Betaproteobacteria</taxon>
        <taxon>Neisseriales</taxon>
        <taxon>Chitinibacteraceae</taxon>
        <taxon>Jeongeupia</taxon>
    </lineage>
</organism>
<dbReference type="SMART" id="SM00448">
    <property type="entry name" value="REC"/>
    <property type="match status" value="1"/>
</dbReference>
<dbReference type="InterPro" id="IPR001867">
    <property type="entry name" value="OmpR/PhoB-type_DNA-bd"/>
</dbReference>
<keyword evidence="2" id="KW-0597">Phosphoprotein</keyword>
<feature type="DNA-binding region" description="OmpR/PhoB-type" evidence="3">
    <location>
        <begin position="130"/>
        <end position="229"/>
    </location>
</feature>
<evidence type="ECO:0000256" key="1">
    <source>
        <dbReference type="ARBA" id="ARBA00023125"/>
    </source>
</evidence>
<evidence type="ECO:0000259" key="4">
    <source>
        <dbReference type="PROSITE" id="PS50110"/>
    </source>
</evidence>
<dbReference type="SMART" id="SM00862">
    <property type="entry name" value="Trans_reg_C"/>
    <property type="match status" value="1"/>
</dbReference>
<feature type="domain" description="Response regulatory" evidence="4">
    <location>
        <begin position="7"/>
        <end position="120"/>
    </location>
</feature>
<evidence type="ECO:0000313" key="6">
    <source>
        <dbReference type="EMBL" id="MBM3115114.1"/>
    </source>
</evidence>
<dbReference type="Proteomes" id="UP000809431">
    <property type="component" value="Unassembled WGS sequence"/>
</dbReference>
<comment type="caution">
    <text evidence="6">The sequence shown here is derived from an EMBL/GenBank/DDBJ whole genome shotgun (WGS) entry which is preliminary data.</text>
</comment>
<sequence>MPWPMNKIMIIEDDLRLSRLIADFLEQHGYLVNTEHRGDTAVAAVKRVKPDVVVLDMMLPGKDGLQICRDLREWSNLPVLMLTAREEDIDQILGLEAGADDYVIKPVEPRVLLARIRALMRRQNAPSGSPDRLQFGALTIDSGTRSVTLDGEEVDTGTAEFELLWLLATSAGKVLSRDAILTALRGVDYDGIDRSVDVGVSKLRKKLGDDPREPRRIKTVWGKGYLFSRDEWEN</sequence>
<dbReference type="EMBL" id="JAESND010000001">
    <property type="protein sequence ID" value="MBM3115114.1"/>
    <property type="molecule type" value="Genomic_DNA"/>
</dbReference>
<evidence type="ECO:0000256" key="3">
    <source>
        <dbReference type="PROSITE-ProRule" id="PRU01091"/>
    </source>
</evidence>
<dbReference type="PANTHER" id="PTHR48111">
    <property type="entry name" value="REGULATOR OF RPOS"/>
    <property type="match status" value="1"/>
</dbReference>
<gene>
    <name evidence="6" type="ORF">JMJ54_04660</name>
</gene>
<dbReference type="InterPro" id="IPR001789">
    <property type="entry name" value="Sig_transdc_resp-reg_receiver"/>
</dbReference>
<dbReference type="Pfam" id="PF00072">
    <property type="entry name" value="Response_reg"/>
    <property type="match status" value="1"/>
</dbReference>
<feature type="domain" description="OmpR/PhoB-type" evidence="5">
    <location>
        <begin position="130"/>
        <end position="229"/>
    </location>
</feature>
<dbReference type="PROSITE" id="PS51755">
    <property type="entry name" value="OMPR_PHOB"/>
    <property type="match status" value="1"/>
</dbReference>
<dbReference type="Pfam" id="PF00486">
    <property type="entry name" value="Trans_reg_C"/>
    <property type="match status" value="1"/>
</dbReference>
<dbReference type="SUPFAM" id="SSF46894">
    <property type="entry name" value="C-terminal effector domain of the bipartite response regulators"/>
    <property type="match status" value="1"/>
</dbReference>
<keyword evidence="7" id="KW-1185">Reference proteome</keyword>
<dbReference type="CDD" id="cd00383">
    <property type="entry name" value="trans_reg_C"/>
    <property type="match status" value="1"/>
</dbReference>
<dbReference type="InterPro" id="IPR039420">
    <property type="entry name" value="WalR-like"/>
</dbReference>
<dbReference type="Gene3D" id="1.10.10.10">
    <property type="entry name" value="Winged helix-like DNA-binding domain superfamily/Winged helix DNA-binding domain"/>
    <property type="match status" value="1"/>
</dbReference>
<evidence type="ECO:0000256" key="2">
    <source>
        <dbReference type="PROSITE-ProRule" id="PRU00169"/>
    </source>
</evidence>
<evidence type="ECO:0000313" key="7">
    <source>
        <dbReference type="Proteomes" id="UP000809431"/>
    </source>
</evidence>
<proteinExistence type="predicted"/>
<reference evidence="6 7" key="1">
    <citation type="submission" date="2021-01" db="EMBL/GenBank/DDBJ databases">
        <title>Draft Genome Sequence and Polyhydroxyalkanoate Biosynthetic Potential of Jeongeupia naejangsanensis Type Strain DSM 24253.</title>
        <authorList>
            <person name="Turrini P."/>
            <person name="Artuso I."/>
            <person name="Lugli G.A."/>
            <person name="Frangipani E."/>
            <person name="Ventura M."/>
            <person name="Visca P."/>
        </authorList>
    </citation>
    <scope>NUCLEOTIDE SEQUENCE [LARGE SCALE GENOMIC DNA]</scope>
    <source>
        <strain evidence="6 7">DSM 24253</strain>
    </source>
</reference>
<dbReference type="Gene3D" id="3.40.50.2300">
    <property type="match status" value="1"/>
</dbReference>
<dbReference type="PROSITE" id="PS50110">
    <property type="entry name" value="RESPONSE_REGULATORY"/>
    <property type="match status" value="1"/>
</dbReference>
<protein>
    <submittedName>
        <fullName evidence="6">Response regulator</fullName>
    </submittedName>
</protein>
<dbReference type="InterPro" id="IPR016032">
    <property type="entry name" value="Sig_transdc_resp-reg_C-effctor"/>
</dbReference>